<name>A0A0A9D1L7_ARUDO</name>
<reference evidence="1" key="1">
    <citation type="submission" date="2014-09" db="EMBL/GenBank/DDBJ databases">
        <authorList>
            <person name="Magalhaes I.L.F."/>
            <person name="Oliveira U."/>
            <person name="Santos F.R."/>
            <person name="Vidigal T.H.D.A."/>
            <person name="Brescovit A.D."/>
            <person name="Santos A.J."/>
        </authorList>
    </citation>
    <scope>NUCLEOTIDE SEQUENCE</scope>
    <source>
        <tissue evidence="1">Shoot tissue taken approximately 20 cm above the soil surface</tissue>
    </source>
</reference>
<dbReference type="EMBL" id="GBRH01218335">
    <property type="protein sequence ID" value="JAD79560.1"/>
    <property type="molecule type" value="Transcribed_RNA"/>
</dbReference>
<reference evidence="1" key="2">
    <citation type="journal article" date="2015" name="Data Brief">
        <title>Shoot transcriptome of the giant reed, Arundo donax.</title>
        <authorList>
            <person name="Barrero R.A."/>
            <person name="Guerrero F.D."/>
            <person name="Moolhuijzen P."/>
            <person name="Goolsby J.A."/>
            <person name="Tidwell J."/>
            <person name="Bellgard S.E."/>
            <person name="Bellgard M.I."/>
        </authorList>
    </citation>
    <scope>NUCLEOTIDE SEQUENCE</scope>
    <source>
        <tissue evidence="1">Shoot tissue taken approximately 20 cm above the soil surface</tissue>
    </source>
</reference>
<protein>
    <submittedName>
        <fullName evidence="1">Uncharacterized protein</fullName>
    </submittedName>
</protein>
<dbReference type="AlphaFoldDB" id="A0A0A9D1L7"/>
<organism evidence="1">
    <name type="scientific">Arundo donax</name>
    <name type="common">Giant reed</name>
    <name type="synonym">Donax arundinaceus</name>
    <dbReference type="NCBI Taxonomy" id="35708"/>
    <lineage>
        <taxon>Eukaryota</taxon>
        <taxon>Viridiplantae</taxon>
        <taxon>Streptophyta</taxon>
        <taxon>Embryophyta</taxon>
        <taxon>Tracheophyta</taxon>
        <taxon>Spermatophyta</taxon>
        <taxon>Magnoliopsida</taxon>
        <taxon>Liliopsida</taxon>
        <taxon>Poales</taxon>
        <taxon>Poaceae</taxon>
        <taxon>PACMAD clade</taxon>
        <taxon>Arundinoideae</taxon>
        <taxon>Arundineae</taxon>
        <taxon>Arundo</taxon>
    </lineage>
</organism>
<sequence length="59" mass="6428">MASNLHMDRIVVTTAHPTLSPSCPCIPLPPIPSCCGVSRSIARDPLLWSVDACRAARWR</sequence>
<evidence type="ECO:0000313" key="1">
    <source>
        <dbReference type="EMBL" id="JAD79560.1"/>
    </source>
</evidence>
<proteinExistence type="predicted"/>
<accession>A0A0A9D1L7</accession>